<gene>
    <name evidence="3" type="ORF">BXYJ_LOCUS8332</name>
</gene>
<dbReference type="EMBL" id="CAJFDI010000004">
    <property type="protein sequence ID" value="CAD5225014.1"/>
    <property type="molecule type" value="Genomic_DNA"/>
</dbReference>
<organism evidence="3 4">
    <name type="scientific">Bursaphelenchus xylophilus</name>
    <name type="common">Pinewood nematode worm</name>
    <name type="synonym">Aphelenchoides xylophilus</name>
    <dbReference type="NCBI Taxonomy" id="6326"/>
    <lineage>
        <taxon>Eukaryota</taxon>
        <taxon>Metazoa</taxon>
        <taxon>Ecdysozoa</taxon>
        <taxon>Nematoda</taxon>
        <taxon>Chromadorea</taxon>
        <taxon>Rhabditida</taxon>
        <taxon>Tylenchina</taxon>
        <taxon>Tylenchomorpha</taxon>
        <taxon>Aphelenchoidea</taxon>
        <taxon>Aphelenchoididae</taxon>
        <taxon>Bursaphelenchus</taxon>
    </lineage>
</organism>
<proteinExistence type="predicted"/>
<evidence type="ECO:0000256" key="1">
    <source>
        <dbReference type="SAM" id="MobiDB-lite"/>
    </source>
</evidence>
<keyword evidence="2" id="KW-0732">Signal</keyword>
<sequence>MRIFVIIFVLVPIAVQAVHASTSSYAPSTTHKPKNIGGNHPDHQNLPIKQFKPVLTARADKPALKNVTTLPDDQRRQHLPFSGIRGFFSSIFG</sequence>
<evidence type="ECO:0000313" key="4">
    <source>
        <dbReference type="Proteomes" id="UP000659654"/>
    </source>
</evidence>
<feature type="region of interest" description="Disordered" evidence="1">
    <location>
        <begin position="23"/>
        <end position="45"/>
    </location>
</feature>
<comment type="caution">
    <text evidence="3">The sequence shown here is derived from an EMBL/GenBank/DDBJ whole genome shotgun (WGS) entry which is preliminary data.</text>
</comment>
<accession>A0A7I8XD20</accession>
<dbReference type="Proteomes" id="UP000659654">
    <property type="component" value="Unassembled WGS sequence"/>
</dbReference>
<feature type="chain" id="PRO_5036400105" evidence="2">
    <location>
        <begin position="21"/>
        <end position="93"/>
    </location>
</feature>
<dbReference type="AlphaFoldDB" id="A0A7I8XD20"/>
<evidence type="ECO:0000313" key="3">
    <source>
        <dbReference type="EMBL" id="CAD5225014.1"/>
    </source>
</evidence>
<keyword evidence="4" id="KW-1185">Reference proteome</keyword>
<evidence type="ECO:0000256" key="2">
    <source>
        <dbReference type="SAM" id="SignalP"/>
    </source>
</evidence>
<dbReference type="EMBL" id="CAJFCV020000004">
    <property type="protein sequence ID" value="CAG9114020.1"/>
    <property type="molecule type" value="Genomic_DNA"/>
</dbReference>
<dbReference type="Proteomes" id="UP000582659">
    <property type="component" value="Unassembled WGS sequence"/>
</dbReference>
<feature type="signal peptide" evidence="2">
    <location>
        <begin position="1"/>
        <end position="20"/>
    </location>
</feature>
<name>A0A7I8XD20_BURXY</name>
<reference evidence="3" key="1">
    <citation type="submission" date="2020-09" db="EMBL/GenBank/DDBJ databases">
        <authorList>
            <person name="Kikuchi T."/>
        </authorList>
    </citation>
    <scope>NUCLEOTIDE SEQUENCE</scope>
    <source>
        <strain evidence="3">Ka4C1</strain>
    </source>
</reference>
<protein>
    <submittedName>
        <fullName evidence="3">(pine wood nematode) hypothetical protein</fullName>
    </submittedName>
</protein>